<dbReference type="EMBL" id="AP019377">
    <property type="protein sequence ID" value="BBH94388.1"/>
    <property type="molecule type" value="Genomic_DNA"/>
</dbReference>
<proteinExistence type="predicted"/>
<keyword evidence="2" id="KW-0472">Membrane</keyword>
<name>A0A455T393_9CHLR</name>
<gene>
    <name evidence="3" type="ORF">KTA_25870</name>
</gene>
<evidence type="ECO:0000256" key="2">
    <source>
        <dbReference type="SAM" id="Phobius"/>
    </source>
</evidence>
<reference evidence="3" key="1">
    <citation type="submission" date="2018-12" db="EMBL/GenBank/DDBJ databases">
        <title>Novel natural products biosynthetic potential of the class Ktedonobacteria.</title>
        <authorList>
            <person name="Zheng Y."/>
            <person name="Saitou A."/>
            <person name="Wang C.M."/>
            <person name="Toyoda A."/>
            <person name="Minakuchi Y."/>
            <person name="Sekiguchi Y."/>
            <person name="Ueda K."/>
            <person name="Takano H."/>
            <person name="Sakai Y."/>
            <person name="Yokota A."/>
            <person name="Yabe S."/>
        </authorList>
    </citation>
    <scope>NUCLEOTIDE SEQUENCE</scope>
    <source>
        <strain evidence="3">A3-2</strain>
    </source>
</reference>
<keyword evidence="2" id="KW-0812">Transmembrane</keyword>
<protein>
    <submittedName>
        <fullName evidence="3">Uncharacterized protein</fullName>
    </submittedName>
</protein>
<accession>A0A455T393</accession>
<evidence type="ECO:0000313" key="3">
    <source>
        <dbReference type="EMBL" id="BBH94388.1"/>
    </source>
</evidence>
<evidence type="ECO:0000256" key="1">
    <source>
        <dbReference type="SAM" id="MobiDB-lite"/>
    </source>
</evidence>
<feature type="region of interest" description="Disordered" evidence="1">
    <location>
        <begin position="1"/>
        <end position="50"/>
    </location>
</feature>
<keyword evidence="2" id="KW-1133">Transmembrane helix</keyword>
<dbReference type="AlphaFoldDB" id="A0A455T393"/>
<sequence>MANGSSYGRNSRSEEQPLLFEPPRRRATRILPSDGGGVTEPPYRRGRVPTPVTTIELPESRPVPAPGLLRAHGHWLGPFLLCLSTVVLGLLVMLSAILYERSAHLNLVTVPGQVYPVQIGGSFDAFNTWETSTGPLPPKQSIPSHPGPYSVLGKPTITADFINKVLAAYHSPAAGKGKALYDYGVQYGIDPVYALAFFMHESTFGTQGVARETKSLGNIRCIPTRPCTSPDGHGFAIMYSWEDGFLQWYKLIRNLYVAQWGLVTVEQIIPKYAPAADHNDEKAYIRAVEHAVDTWRAGSIYVT</sequence>
<feature type="compositionally biased region" description="Polar residues" evidence="1">
    <location>
        <begin position="1"/>
        <end position="10"/>
    </location>
</feature>
<organism evidence="3">
    <name type="scientific">Thermogemmatispora argillosa</name>
    <dbReference type="NCBI Taxonomy" id="2045280"/>
    <lineage>
        <taxon>Bacteria</taxon>
        <taxon>Bacillati</taxon>
        <taxon>Chloroflexota</taxon>
        <taxon>Ktedonobacteria</taxon>
        <taxon>Thermogemmatisporales</taxon>
        <taxon>Thermogemmatisporaceae</taxon>
        <taxon>Thermogemmatispora</taxon>
    </lineage>
</organism>
<feature type="transmembrane region" description="Helical" evidence="2">
    <location>
        <begin position="75"/>
        <end position="99"/>
    </location>
</feature>